<evidence type="ECO:0000313" key="3">
    <source>
        <dbReference type="Proteomes" id="UP000284706"/>
    </source>
</evidence>
<dbReference type="InParanoid" id="A0A409Y0V1"/>
<sequence>MTSLAAIRSSNSSFFRSALLTSSGLAADALTAVFVGGTSGIGEGMALTYAQHTEGKSNIVIVGRNRAAAERIFASMPGPSPGEAKVARDFVQCDVAIMKNVQSATQEILARYPKINFLILSPGTVTLSGRDATSEGIDKKLALHYYARWKFTQDLLPALKSAVDKGQKAAVMSVLSAGQGGKVDLQDLGLEKGYSLSAVAKAASTYNDMMMESFAEQAPNIAFIHAYPGFVRTPIVASSSTPSLRIVSSILMPLLSPLSISPLDCGEYMWHAIASTATKPGAWRTGKRGENIGKKGYFVDTEGRKEVWKHTEEVVTRAVTIGDSPTI</sequence>
<organism evidence="2 3">
    <name type="scientific">Gymnopilus dilepis</name>
    <dbReference type="NCBI Taxonomy" id="231916"/>
    <lineage>
        <taxon>Eukaryota</taxon>
        <taxon>Fungi</taxon>
        <taxon>Dikarya</taxon>
        <taxon>Basidiomycota</taxon>
        <taxon>Agaricomycotina</taxon>
        <taxon>Agaricomycetes</taxon>
        <taxon>Agaricomycetidae</taxon>
        <taxon>Agaricales</taxon>
        <taxon>Agaricineae</taxon>
        <taxon>Hymenogastraceae</taxon>
        <taxon>Gymnopilus</taxon>
    </lineage>
</organism>
<keyword evidence="3" id="KW-1185">Reference proteome</keyword>
<dbReference type="PANTHER" id="PTHR47534:SF3">
    <property type="entry name" value="ALCOHOL DEHYDROGENASE-LIKE C-TERMINAL DOMAIN-CONTAINING PROTEIN"/>
    <property type="match status" value="1"/>
</dbReference>
<dbReference type="AlphaFoldDB" id="A0A409Y0V1"/>
<dbReference type="EMBL" id="NHYE01001341">
    <property type="protein sequence ID" value="PPQ96646.1"/>
    <property type="molecule type" value="Genomic_DNA"/>
</dbReference>
<evidence type="ECO:0000313" key="2">
    <source>
        <dbReference type="EMBL" id="PPQ96646.1"/>
    </source>
</evidence>
<dbReference type="InterPro" id="IPR036291">
    <property type="entry name" value="NAD(P)-bd_dom_sf"/>
</dbReference>
<accession>A0A409Y0V1</accession>
<evidence type="ECO:0008006" key="4">
    <source>
        <dbReference type="Google" id="ProtNLM"/>
    </source>
</evidence>
<dbReference type="SUPFAM" id="SSF51735">
    <property type="entry name" value="NAD(P)-binding Rossmann-fold domains"/>
    <property type="match status" value="1"/>
</dbReference>
<dbReference type="GO" id="GO:0016491">
    <property type="term" value="F:oxidoreductase activity"/>
    <property type="evidence" value="ECO:0007669"/>
    <property type="project" value="UniProtKB-KW"/>
</dbReference>
<dbReference type="InterPro" id="IPR052228">
    <property type="entry name" value="Sec_Metab_Biosynth_Oxidored"/>
</dbReference>
<comment type="caution">
    <text evidence="2">The sequence shown here is derived from an EMBL/GenBank/DDBJ whole genome shotgun (WGS) entry which is preliminary data.</text>
</comment>
<dbReference type="Proteomes" id="UP000284706">
    <property type="component" value="Unassembled WGS sequence"/>
</dbReference>
<dbReference type="Gene3D" id="3.40.50.720">
    <property type="entry name" value="NAD(P)-binding Rossmann-like Domain"/>
    <property type="match status" value="1"/>
</dbReference>
<dbReference type="PANTHER" id="PTHR47534">
    <property type="entry name" value="YALI0E05731P"/>
    <property type="match status" value="1"/>
</dbReference>
<protein>
    <recommendedName>
        <fullName evidence="4">NAD(P)-binding protein</fullName>
    </recommendedName>
</protein>
<dbReference type="OrthoDB" id="2898509at2759"/>
<dbReference type="STRING" id="231916.A0A409Y0V1"/>
<evidence type="ECO:0000256" key="1">
    <source>
        <dbReference type="ARBA" id="ARBA00023002"/>
    </source>
</evidence>
<gene>
    <name evidence="2" type="ORF">CVT26_010636</name>
</gene>
<keyword evidence="1" id="KW-0560">Oxidoreductase</keyword>
<name>A0A409Y0V1_9AGAR</name>
<reference evidence="2 3" key="1">
    <citation type="journal article" date="2018" name="Evol. Lett.">
        <title>Horizontal gene cluster transfer increased hallucinogenic mushroom diversity.</title>
        <authorList>
            <person name="Reynolds H.T."/>
            <person name="Vijayakumar V."/>
            <person name="Gluck-Thaler E."/>
            <person name="Korotkin H.B."/>
            <person name="Matheny P.B."/>
            <person name="Slot J.C."/>
        </authorList>
    </citation>
    <scope>NUCLEOTIDE SEQUENCE [LARGE SCALE GENOMIC DNA]</scope>
    <source>
        <strain evidence="2 3">SRW20</strain>
    </source>
</reference>
<proteinExistence type="predicted"/>
<dbReference type="InterPro" id="IPR002347">
    <property type="entry name" value="SDR_fam"/>
</dbReference>
<dbReference type="Pfam" id="PF00106">
    <property type="entry name" value="adh_short"/>
    <property type="match status" value="1"/>
</dbReference>